<dbReference type="Gene3D" id="1.10.630.10">
    <property type="entry name" value="Cytochrome P450"/>
    <property type="match status" value="1"/>
</dbReference>
<feature type="transmembrane region" description="Helical" evidence="8">
    <location>
        <begin position="6"/>
        <end position="24"/>
    </location>
</feature>
<evidence type="ECO:0000256" key="1">
    <source>
        <dbReference type="ARBA" id="ARBA00001971"/>
    </source>
</evidence>
<evidence type="ECO:0000256" key="5">
    <source>
        <dbReference type="ARBA" id="ARBA00023002"/>
    </source>
</evidence>
<keyword evidence="8" id="KW-0812">Transmembrane</keyword>
<evidence type="ECO:0000256" key="7">
    <source>
        <dbReference type="ARBA" id="ARBA00023033"/>
    </source>
</evidence>
<dbReference type="EMBL" id="CACVBM020000888">
    <property type="protein sequence ID" value="CAA7024278.1"/>
    <property type="molecule type" value="Genomic_DNA"/>
</dbReference>
<name>A0A6D2I7U9_9BRAS</name>
<dbReference type="GO" id="GO:0016705">
    <property type="term" value="F:oxidoreductase activity, acting on paired donors, with incorporation or reduction of molecular oxygen"/>
    <property type="evidence" value="ECO:0007669"/>
    <property type="project" value="InterPro"/>
</dbReference>
<evidence type="ECO:0000256" key="2">
    <source>
        <dbReference type="ARBA" id="ARBA00010617"/>
    </source>
</evidence>
<evidence type="ECO:0000256" key="3">
    <source>
        <dbReference type="ARBA" id="ARBA00022617"/>
    </source>
</evidence>
<proteinExistence type="inferred from homology"/>
<dbReference type="PANTHER" id="PTHR24296">
    <property type="entry name" value="CYTOCHROME P450"/>
    <property type="match status" value="1"/>
</dbReference>
<dbReference type="InterPro" id="IPR036396">
    <property type="entry name" value="Cyt_P450_sf"/>
</dbReference>
<evidence type="ECO:0000256" key="4">
    <source>
        <dbReference type="ARBA" id="ARBA00022723"/>
    </source>
</evidence>
<dbReference type="Pfam" id="PF00067">
    <property type="entry name" value="p450"/>
    <property type="match status" value="1"/>
</dbReference>
<keyword evidence="8" id="KW-0472">Membrane</keyword>
<dbReference type="SUPFAM" id="SSF48264">
    <property type="entry name" value="Cytochrome P450"/>
    <property type="match status" value="1"/>
</dbReference>
<dbReference type="OrthoDB" id="1470350at2759"/>
<sequence length="438" mass="50184">MASIGVSEALTAIFGLFIFGYLLIKKTSKIHLLDWPVLGMFPGAIVQLHRVYDWSAVLLENSNLTFPFKGPWYVGMDTLVTVDPANIHHITSSNFSNYIKGPEFQEYFEYFGDGIINTDSDLWKDLRKSSQIMFNHQGFQKLSMSTATSQLKDKLFPFFDHFAEAGKIVDLQDVFQRFMLDTIFILVTGSDPGSLSIEMPKNEIVKSLDDIGEAIFYRHITPRVIWKLQKWMGMRKEKKMIEAGATFDGVCAKYISAKREEIRSQGIAHDDHSSGEDILTSYIELDTTKYKLLKTEDDKFLRDVILTLTSAGKEATAAALTWFFWLLSENPNVVTKILQEINMHLPKCERGQERLPVDNVEYLNKLVYLHGALNEAMRLYPPLPFQRKTPIKPDVLPSGHKVEANSRIFIFVHALGRMRSVWGEDAMEYKPEPREMDF</sequence>
<dbReference type="AlphaFoldDB" id="A0A6D2I7U9"/>
<keyword evidence="6" id="KW-0408">Iron</keyword>
<reference evidence="9" key="1">
    <citation type="submission" date="2020-01" db="EMBL/GenBank/DDBJ databases">
        <authorList>
            <person name="Mishra B."/>
        </authorList>
    </citation>
    <scope>NUCLEOTIDE SEQUENCE [LARGE SCALE GENOMIC DNA]</scope>
</reference>
<dbReference type="GO" id="GO:0020037">
    <property type="term" value="F:heme binding"/>
    <property type="evidence" value="ECO:0007669"/>
    <property type="project" value="InterPro"/>
</dbReference>
<organism evidence="9 10">
    <name type="scientific">Microthlaspi erraticum</name>
    <dbReference type="NCBI Taxonomy" id="1685480"/>
    <lineage>
        <taxon>Eukaryota</taxon>
        <taxon>Viridiplantae</taxon>
        <taxon>Streptophyta</taxon>
        <taxon>Embryophyta</taxon>
        <taxon>Tracheophyta</taxon>
        <taxon>Spermatophyta</taxon>
        <taxon>Magnoliopsida</taxon>
        <taxon>eudicotyledons</taxon>
        <taxon>Gunneridae</taxon>
        <taxon>Pentapetalae</taxon>
        <taxon>rosids</taxon>
        <taxon>malvids</taxon>
        <taxon>Brassicales</taxon>
        <taxon>Brassicaceae</taxon>
        <taxon>Coluteocarpeae</taxon>
        <taxon>Microthlaspi</taxon>
    </lineage>
</organism>
<comment type="similarity">
    <text evidence="2">Belongs to the cytochrome P450 family.</text>
</comment>
<evidence type="ECO:0000313" key="9">
    <source>
        <dbReference type="EMBL" id="CAA7024278.1"/>
    </source>
</evidence>
<keyword evidence="5" id="KW-0560">Oxidoreductase</keyword>
<keyword evidence="3" id="KW-0349">Heme</keyword>
<evidence type="ECO:0000256" key="6">
    <source>
        <dbReference type="ARBA" id="ARBA00023004"/>
    </source>
</evidence>
<comment type="caution">
    <text evidence="9">The sequence shown here is derived from an EMBL/GenBank/DDBJ whole genome shotgun (WGS) entry which is preliminary data.</text>
</comment>
<keyword evidence="8" id="KW-1133">Transmembrane helix</keyword>
<comment type="cofactor">
    <cofactor evidence="1">
        <name>heme</name>
        <dbReference type="ChEBI" id="CHEBI:30413"/>
    </cofactor>
</comment>
<evidence type="ECO:0000256" key="8">
    <source>
        <dbReference type="SAM" id="Phobius"/>
    </source>
</evidence>
<dbReference type="Proteomes" id="UP000467841">
    <property type="component" value="Unassembled WGS sequence"/>
</dbReference>
<accession>A0A6D2I7U9</accession>
<evidence type="ECO:0008006" key="11">
    <source>
        <dbReference type="Google" id="ProtNLM"/>
    </source>
</evidence>
<protein>
    <recommendedName>
        <fullName evidence="11">Cytochrome P450</fullName>
    </recommendedName>
</protein>
<dbReference type="InterPro" id="IPR001128">
    <property type="entry name" value="Cyt_P450"/>
</dbReference>
<keyword evidence="4" id="KW-0479">Metal-binding</keyword>
<evidence type="ECO:0000313" key="10">
    <source>
        <dbReference type="Proteomes" id="UP000467841"/>
    </source>
</evidence>
<dbReference type="GO" id="GO:0004497">
    <property type="term" value="F:monooxygenase activity"/>
    <property type="evidence" value="ECO:0007669"/>
    <property type="project" value="UniProtKB-KW"/>
</dbReference>
<keyword evidence="7" id="KW-0503">Monooxygenase</keyword>
<dbReference type="GO" id="GO:0005506">
    <property type="term" value="F:iron ion binding"/>
    <property type="evidence" value="ECO:0007669"/>
    <property type="project" value="InterPro"/>
</dbReference>
<gene>
    <name evidence="9" type="ORF">MERR_LOCUS11513</name>
</gene>
<keyword evidence="10" id="KW-1185">Reference proteome</keyword>